<evidence type="ECO:0000256" key="6">
    <source>
        <dbReference type="ARBA" id="ARBA00029628"/>
    </source>
</evidence>
<keyword evidence="3" id="KW-0678">Repressor</keyword>
<evidence type="ECO:0000256" key="4">
    <source>
        <dbReference type="ARBA" id="ARBA00023015"/>
    </source>
</evidence>
<proteinExistence type="inferred from homology"/>
<dbReference type="AlphaFoldDB" id="A0A255Y628"/>
<dbReference type="InterPro" id="IPR002712">
    <property type="entry name" value="CcdB"/>
</dbReference>
<keyword evidence="9" id="KW-1185">Reference proteome</keyword>
<name>A0A255Y628_9SPHN</name>
<dbReference type="SUPFAM" id="SSF50118">
    <property type="entry name" value="Cell growth inhibitor/plasmid maintenance toxic component"/>
    <property type="match status" value="1"/>
</dbReference>
<protein>
    <recommendedName>
        <fullName evidence="2">Toxin CcdB</fullName>
    </recommendedName>
    <alternativeName>
        <fullName evidence="7">Cytotoxic protein CcdB</fullName>
    </alternativeName>
    <alternativeName>
        <fullName evidence="6">Protein LetD</fullName>
    </alternativeName>
</protein>
<dbReference type="GO" id="GO:0008657">
    <property type="term" value="F:DNA topoisomerase type II (double strand cut, ATP-hydrolyzing) inhibitor activity"/>
    <property type="evidence" value="ECO:0007669"/>
    <property type="project" value="InterPro"/>
</dbReference>
<dbReference type="OrthoDB" id="9813510at2"/>
<dbReference type="InterPro" id="IPR011067">
    <property type="entry name" value="Plasmid_toxin/cell-grow_inhib"/>
</dbReference>
<evidence type="ECO:0000256" key="7">
    <source>
        <dbReference type="ARBA" id="ARBA00033135"/>
    </source>
</evidence>
<dbReference type="EMBL" id="NOXT01000124">
    <property type="protein sequence ID" value="OYQ24668.1"/>
    <property type="molecule type" value="Genomic_DNA"/>
</dbReference>
<dbReference type="RefSeq" id="WP_094474967.1">
    <property type="nucleotide sequence ID" value="NZ_NOXT01000124.1"/>
</dbReference>
<dbReference type="Gene3D" id="2.30.30.110">
    <property type="match status" value="1"/>
</dbReference>
<gene>
    <name evidence="8" type="ORF">CHU93_14985</name>
</gene>
<evidence type="ECO:0000313" key="9">
    <source>
        <dbReference type="Proteomes" id="UP000216991"/>
    </source>
</evidence>
<evidence type="ECO:0000313" key="8">
    <source>
        <dbReference type="EMBL" id="OYQ24668.1"/>
    </source>
</evidence>
<sequence>MARFDVYAGVGDGSLLLDCQSDLLNRLNTRFVVPLQPPGRAPIPARRLNPEFDIDGARYVMVTQYAAVLQLRDCGPVVGSLAQHDVAILNALDMLISGY</sequence>
<comment type="caution">
    <text evidence="8">The sequence shown here is derived from an EMBL/GenBank/DDBJ whole genome shotgun (WGS) entry which is preliminary data.</text>
</comment>
<evidence type="ECO:0000256" key="5">
    <source>
        <dbReference type="ARBA" id="ARBA00023163"/>
    </source>
</evidence>
<keyword evidence="4" id="KW-0805">Transcription regulation</keyword>
<organism evidence="8 9">
    <name type="scientific">Sandarakinorhabdus cyanobacteriorum</name>
    <dbReference type="NCBI Taxonomy" id="1981098"/>
    <lineage>
        <taxon>Bacteria</taxon>
        <taxon>Pseudomonadati</taxon>
        <taxon>Pseudomonadota</taxon>
        <taxon>Alphaproteobacteria</taxon>
        <taxon>Sphingomonadales</taxon>
        <taxon>Sphingosinicellaceae</taxon>
        <taxon>Sandarakinorhabdus</taxon>
    </lineage>
</organism>
<accession>A0A255Y628</accession>
<reference evidence="8 9" key="1">
    <citation type="submission" date="2017-07" db="EMBL/GenBank/DDBJ databases">
        <title>Sandarakinorhabdus cyanobacteriorum sp. nov., a novel bacterium isolated from cyanobacterial aggregates in a eutrophic lake.</title>
        <authorList>
            <person name="Cai H."/>
        </authorList>
    </citation>
    <scope>NUCLEOTIDE SEQUENCE [LARGE SCALE GENOMIC DNA]</scope>
    <source>
        <strain evidence="8 9">TH057</strain>
    </source>
</reference>
<evidence type="ECO:0000256" key="3">
    <source>
        <dbReference type="ARBA" id="ARBA00022491"/>
    </source>
</evidence>
<evidence type="ECO:0000256" key="1">
    <source>
        <dbReference type="ARBA" id="ARBA00005230"/>
    </source>
</evidence>
<evidence type="ECO:0000256" key="2">
    <source>
        <dbReference type="ARBA" id="ARBA00015075"/>
    </source>
</evidence>
<dbReference type="GO" id="GO:0006276">
    <property type="term" value="P:plasmid maintenance"/>
    <property type="evidence" value="ECO:0007669"/>
    <property type="project" value="InterPro"/>
</dbReference>
<comment type="similarity">
    <text evidence="1">Belongs to the CcdB toxin family.</text>
</comment>
<dbReference type="Pfam" id="PF01845">
    <property type="entry name" value="CcdB"/>
    <property type="match status" value="1"/>
</dbReference>
<dbReference type="Proteomes" id="UP000216991">
    <property type="component" value="Unassembled WGS sequence"/>
</dbReference>
<keyword evidence="5" id="KW-0804">Transcription</keyword>